<dbReference type="Pfam" id="PF17952">
    <property type="entry name" value="Cas6_N"/>
    <property type="match status" value="1"/>
</dbReference>
<protein>
    <submittedName>
        <fullName evidence="2">CRISPR-associated protein Cas6</fullName>
    </submittedName>
</protein>
<dbReference type="OrthoDB" id="41517at2157"/>
<dbReference type="RefSeq" id="WP_052349437.1">
    <property type="nucleotide sequence ID" value="NZ_JFZT01000021.1"/>
</dbReference>
<comment type="caution">
    <text evidence="2">The sequence shown here is derived from an EMBL/GenBank/DDBJ whole genome shotgun (WGS) entry which is preliminary data.</text>
</comment>
<keyword evidence="3" id="KW-1185">Reference proteome</keyword>
<dbReference type="Gene3D" id="3.30.70.1900">
    <property type="match status" value="1"/>
</dbReference>
<dbReference type="AlphaFoldDB" id="A0A031LS97"/>
<dbReference type="Proteomes" id="UP000024332">
    <property type="component" value="Unassembled WGS sequence"/>
</dbReference>
<evidence type="ECO:0000259" key="1">
    <source>
        <dbReference type="Pfam" id="PF17952"/>
    </source>
</evidence>
<evidence type="ECO:0000313" key="2">
    <source>
        <dbReference type="EMBL" id="EZQ10600.1"/>
    </source>
</evidence>
<dbReference type="InterPro" id="IPR041165">
    <property type="entry name" value="Cas6_N_arch"/>
</dbReference>
<organism evidence="2 3">
    <name type="scientific">Candidatus Acidianus copahuensis</name>
    <dbReference type="NCBI Taxonomy" id="1160895"/>
    <lineage>
        <taxon>Archaea</taxon>
        <taxon>Thermoproteota</taxon>
        <taxon>Thermoprotei</taxon>
        <taxon>Sulfolobales</taxon>
        <taxon>Sulfolobaceae</taxon>
        <taxon>Acidianus</taxon>
    </lineage>
</organism>
<name>A0A031LS97_9CREN</name>
<sequence length="232" mass="26402">MLLAEVSVSPQSNAILPPFTSKVGKTMLKNPPVTVSVSPLKRRGEYLIKMSKLPIYLQAEEGEIYKFEVGGKEEEVIKVLSNLESREIFNAEWRVVDVNISKVKVTDCNSFELIIGTPALLVDPWEKTKRKRFTNRPSVVFFTNILEVKGITREMASEFLNLIDSSLWEEPSNMTFRKVYYEDKEVVGLYGKLRYSICRSNDLVKEILENAIARGIGSSRKNGFGRVEVRCL</sequence>
<gene>
    <name evidence="2" type="ORF">CM19_04015</name>
</gene>
<accession>A0A031LS97</accession>
<evidence type="ECO:0000313" key="3">
    <source>
        <dbReference type="Proteomes" id="UP000024332"/>
    </source>
</evidence>
<dbReference type="STRING" id="1160895.CM19_04015"/>
<feature type="domain" description="Cas6 N-terminal" evidence="1">
    <location>
        <begin position="4"/>
        <end position="105"/>
    </location>
</feature>
<dbReference type="EMBL" id="JFZT01000021">
    <property type="protein sequence ID" value="EZQ10600.1"/>
    <property type="molecule type" value="Genomic_DNA"/>
</dbReference>
<proteinExistence type="predicted"/>
<reference evidence="2 3" key="1">
    <citation type="submission" date="2014-03" db="EMBL/GenBank/DDBJ databases">
        <title>Draft genome sequence of the novel thermoacidophilic archaea Acidianus copahuensis ALE1 strain, isolated from Copahue volcanic area in Neuquen Argentina.</title>
        <authorList>
            <person name="Urbieta M.S."/>
            <person name="Rascovan N."/>
            <person name="Castro C."/>
            <person name="Revale S."/>
            <person name="Giaveno M.A."/>
            <person name="Vazquez M.P."/>
            <person name="Donati E.R."/>
        </authorList>
    </citation>
    <scope>NUCLEOTIDE SEQUENCE [LARGE SCALE GENOMIC DNA]</scope>
    <source>
        <strain evidence="2 3">ALE1</strain>
    </source>
</reference>